<evidence type="ECO:0000259" key="5">
    <source>
        <dbReference type="Pfam" id="PF07626"/>
    </source>
</evidence>
<dbReference type="InterPro" id="IPR013039">
    <property type="entry name" value="DUF1588"/>
</dbReference>
<dbReference type="InterPro" id="IPR011478">
    <property type="entry name" value="DUF1585"/>
</dbReference>
<dbReference type="Pfam" id="PF13442">
    <property type="entry name" value="Cytochrome_CBB3"/>
    <property type="match status" value="1"/>
</dbReference>
<dbReference type="GO" id="GO:0009055">
    <property type="term" value="F:electron transfer activity"/>
    <property type="evidence" value="ECO:0007669"/>
    <property type="project" value="InterPro"/>
</dbReference>
<feature type="domain" description="DUF1585" evidence="4">
    <location>
        <begin position="902"/>
        <end position="976"/>
    </location>
</feature>
<feature type="domain" description="DUF1588" evidence="6">
    <location>
        <begin position="798"/>
        <end position="894"/>
    </location>
</feature>
<dbReference type="Pfam" id="PF07631">
    <property type="entry name" value="PSD4"/>
    <property type="match status" value="1"/>
</dbReference>
<evidence type="ECO:0008006" key="12">
    <source>
        <dbReference type="Google" id="ProtNLM"/>
    </source>
</evidence>
<proteinExistence type="predicted"/>
<dbReference type="InterPro" id="IPR013036">
    <property type="entry name" value="DUF1587"/>
</dbReference>
<dbReference type="InterPro" id="IPR036909">
    <property type="entry name" value="Cyt_c-like_dom_sf"/>
</dbReference>
<organism evidence="10 11">
    <name type="scientific">Brevifollis gellanilyticus</name>
    <dbReference type="NCBI Taxonomy" id="748831"/>
    <lineage>
        <taxon>Bacteria</taxon>
        <taxon>Pseudomonadati</taxon>
        <taxon>Verrucomicrobiota</taxon>
        <taxon>Verrucomicrobiia</taxon>
        <taxon>Verrucomicrobiales</taxon>
        <taxon>Verrucomicrobiaceae</taxon>
    </lineage>
</organism>
<evidence type="ECO:0000256" key="2">
    <source>
        <dbReference type="ARBA" id="ARBA00022723"/>
    </source>
</evidence>
<feature type="domain" description="DUF1587" evidence="5">
    <location>
        <begin position="113"/>
        <end position="178"/>
    </location>
</feature>
<feature type="domain" description="Cytochrome c" evidence="9">
    <location>
        <begin position="22"/>
        <end position="91"/>
    </location>
</feature>
<feature type="domain" description="DUF1592" evidence="7">
    <location>
        <begin position="654"/>
        <end position="780"/>
    </location>
</feature>
<keyword evidence="2" id="KW-0479">Metal-binding</keyword>
<dbReference type="Pfam" id="PF07637">
    <property type="entry name" value="PSD5"/>
    <property type="match status" value="1"/>
</dbReference>
<evidence type="ECO:0000259" key="4">
    <source>
        <dbReference type="Pfam" id="PF07624"/>
    </source>
</evidence>
<dbReference type="OrthoDB" id="175242at2"/>
<sequence length="988" mass="109282">MTLLMTCSAISAWADEFQQSVQPLLKEYCNTCHSTQKQKGDLDLERFTSMKQVKADPAVWEHTLEQLANNEMPPKGKPQLSPEQKKLLTQWARGTLDELALASAGDPGPVVLRRLSNMEYTYTVRDLTGIDSLDPAKEFPVDGAAGEGFTNAGAALVMSPALLTKYLDAGKDIASHAVLLPGGMRFSESSSPRDWTDEALAKIRAFYARYTWQGGAESVNLQGVQFDTNTGGRLEVAKYLETLQGRGDASVLNARYLETLKKALESTQPSPVLDLLREKYKAKSLNALDVDAWQRVLWRFASVGHIGKKNGPKSWQEPVTPLGTHHEIRVKLEAPKEGGDAKLYLVSTDAGDGSADDEAIWENARVVVKDKPDVQVLASQAVKTPQVIEITVPAASIVKDTELVVTARHKSGSVQVQVLKEKPTMLSGLQSGMASAVIAKGQWSDNNLRTSLSAPILVANGSPARQKFEAAFDEFRALFPIALCYAKIVPVDEVVTLTLFHRDDSELQRLMLSAEESKELDRLWDELLFLSEAPLKQVDVFEQLWQFATQDAKPDAFEPMREPIMRGAEAFKKRLVEIAPVQVQAVLDFAGKAWRRSLSDREQSALRTLHAQLLKQGLSHPAATRMLLARVLTSPAFLYRGEKAAEGSKSAPVSDRELATRLSYFLWSSTPDAELMSQADAGRLHEPEVLVSQAHRMLKNAKVSRLATEFGCQWLQVRDVATLDEKSERHFPTFGSLRGPMQEEAERFFTALFQQDESVLSLLEADHTYVNGALAEHYGLKVKGSDWQRVEALRAQGRGGILGFAATLAKQSGASRTSPILRGNWLSEVVLGEKLPRPPKDVPILPEEAPAGLTERQLIERHSSDAACAKCHQRIDPFGFALEGFDAIGRSRKADTHAVLANGTTFEGLDGLRTYLLTTRRDDFLRQFCRKLLGYALGRSVQLSDKPLIETMITQLKANDFKITTALETILLSPQFREVRGRDFVVSQ</sequence>
<dbReference type="SUPFAM" id="SSF46626">
    <property type="entry name" value="Cytochrome c"/>
    <property type="match status" value="1"/>
</dbReference>
<dbReference type="EMBL" id="BKAG01000042">
    <property type="protein sequence ID" value="GEP45102.1"/>
    <property type="molecule type" value="Genomic_DNA"/>
</dbReference>
<dbReference type="InterPro" id="IPR013042">
    <property type="entry name" value="DUF1592"/>
</dbReference>
<evidence type="ECO:0000256" key="3">
    <source>
        <dbReference type="ARBA" id="ARBA00023004"/>
    </source>
</evidence>
<dbReference type="AlphaFoldDB" id="A0A512MEH9"/>
<dbReference type="Pfam" id="PF07624">
    <property type="entry name" value="PSD2"/>
    <property type="match status" value="1"/>
</dbReference>
<reference evidence="10 11" key="1">
    <citation type="submission" date="2019-07" db="EMBL/GenBank/DDBJ databases">
        <title>Whole genome shotgun sequence of Brevifollis gellanilyticus NBRC 108608.</title>
        <authorList>
            <person name="Hosoyama A."/>
            <person name="Uohara A."/>
            <person name="Ohji S."/>
            <person name="Ichikawa N."/>
        </authorList>
    </citation>
    <scope>NUCLEOTIDE SEQUENCE [LARGE SCALE GENOMIC DNA]</scope>
    <source>
        <strain evidence="10 11">NBRC 108608</strain>
    </source>
</reference>
<gene>
    <name evidence="10" type="ORF">BGE01nite_43930</name>
</gene>
<evidence type="ECO:0000259" key="8">
    <source>
        <dbReference type="Pfam" id="PF07637"/>
    </source>
</evidence>
<keyword evidence="1" id="KW-0349">Heme</keyword>
<dbReference type="Pfam" id="PF07626">
    <property type="entry name" value="PSD3"/>
    <property type="match status" value="1"/>
</dbReference>
<dbReference type="GO" id="GO:0046872">
    <property type="term" value="F:metal ion binding"/>
    <property type="evidence" value="ECO:0007669"/>
    <property type="project" value="UniProtKB-KW"/>
</dbReference>
<dbReference type="GO" id="GO:0020037">
    <property type="term" value="F:heme binding"/>
    <property type="evidence" value="ECO:0007669"/>
    <property type="project" value="InterPro"/>
</dbReference>
<evidence type="ECO:0000256" key="1">
    <source>
        <dbReference type="ARBA" id="ARBA00022617"/>
    </source>
</evidence>
<evidence type="ECO:0000259" key="9">
    <source>
        <dbReference type="Pfam" id="PF13442"/>
    </source>
</evidence>
<comment type="caution">
    <text evidence="10">The sequence shown here is derived from an EMBL/GenBank/DDBJ whole genome shotgun (WGS) entry which is preliminary data.</text>
</comment>
<keyword evidence="11" id="KW-1185">Reference proteome</keyword>
<protein>
    <recommendedName>
        <fullName evidence="12">Cytochrome c</fullName>
    </recommendedName>
</protein>
<dbReference type="Pfam" id="PF07627">
    <property type="entry name" value="PSCyt3"/>
    <property type="match status" value="1"/>
</dbReference>
<accession>A0A512MEH9</accession>
<evidence type="ECO:0000313" key="11">
    <source>
        <dbReference type="Proteomes" id="UP000321577"/>
    </source>
</evidence>
<evidence type="ECO:0000313" key="10">
    <source>
        <dbReference type="EMBL" id="GEP45102.1"/>
    </source>
</evidence>
<dbReference type="Proteomes" id="UP000321577">
    <property type="component" value="Unassembled WGS sequence"/>
</dbReference>
<feature type="domain" description="DUF1595" evidence="8">
    <location>
        <begin position="585"/>
        <end position="642"/>
    </location>
</feature>
<keyword evidence="3" id="KW-0408">Iron</keyword>
<evidence type="ECO:0000259" key="6">
    <source>
        <dbReference type="Pfam" id="PF07627"/>
    </source>
</evidence>
<name>A0A512MEH9_9BACT</name>
<dbReference type="InterPro" id="IPR013043">
    <property type="entry name" value="DUF1595"/>
</dbReference>
<dbReference type="InterPro" id="IPR009056">
    <property type="entry name" value="Cyt_c-like_dom"/>
</dbReference>
<evidence type="ECO:0000259" key="7">
    <source>
        <dbReference type="Pfam" id="PF07631"/>
    </source>
</evidence>